<proteinExistence type="predicted"/>
<reference evidence="2 3" key="1">
    <citation type="submission" date="2020-05" db="EMBL/GenBank/DDBJ databases">
        <title>Complete genome sequencing of Campylobacter and Arcobacter type strains.</title>
        <authorList>
            <person name="Miller W.G."/>
            <person name="Yee E."/>
        </authorList>
    </citation>
    <scope>NUCLEOTIDE SEQUENCE [LARGE SCALE GENOMIC DNA]</scope>
    <source>
        <strain evidence="2 3">LMG 26156</strain>
    </source>
</reference>
<dbReference type="Gene3D" id="3.40.50.10610">
    <property type="entry name" value="ABC-type transport auxiliary lipoprotein component"/>
    <property type="match status" value="1"/>
</dbReference>
<keyword evidence="1" id="KW-0732">Signal</keyword>
<evidence type="ECO:0000256" key="1">
    <source>
        <dbReference type="SAM" id="SignalP"/>
    </source>
</evidence>
<protein>
    <submittedName>
        <fullName evidence="2">Lipid asymmetry ABC transporter MlaABCDEF component MlaB</fullName>
    </submittedName>
</protein>
<evidence type="ECO:0000313" key="2">
    <source>
        <dbReference type="EMBL" id="QKF65806.1"/>
    </source>
</evidence>
<dbReference type="AlphaFoldDB" id="A0AAE7B690"/>
<keyword evidence="3" id="KW-1185">Reference proteome</keyword>
<accession>A0AAE7B690</accession>
<dbReference type="SUPFAM" id="SSF159594">
    <property type="entry name" value="XCC0632-like"/>
    <property type="match status" value="1"/>
</dbReference>
<dbReference type="PROSITE" id="PS51257">
    <property type="entry name" value="PROKAR_LIPOPROTEIN"/>
    <property type="match status" value="1"/>
</dbReference>
<feature type="chain" id="PRO_5042226825" evidence="1">
    <location>
        <begin position="19"/>
        <end position="196"/>
    </location>
</feature>
<feature type="signal peptide" evidence="1">
    <location>
        <begin position="1"/>
        <end position="18"/>
    </location>
</feature>
<gene>
    <name evidence="2" type="ORF">AVENP_0226</name>
</gene>
<dbReference type="Proteomes" id="UP000503482">
    <property type="component" value="Chromosome"/>
</dbReference>
<dbReference type="RefSeq" id="WP_128358374.1">
    <property type="nucleotide sequence ID" value="NZ_CP053840.1"/>
</dbReference>
<sequence>MKNSIRIFVYLAVMVLLSACIPKQDNLNINSYAIDFKSNKSSFVNGSKSIYVEIPSVNKSFNQYSIFYTTKPYLFEEYALNRWINLPSYMIHNNLVQAIQNSNVFETVLNEKSKIKFDYELKTNVVNLYHSFESEKSYAIIKVRFDLISKDEVIKTFNYDKKILCETNNAYGFVIATNKAFEEVVKDLSLQLKQIK</sequence>
<evidence type="ECO:0000313" key="3">
    <source>
        <dbReference type="Proteomes" id="UP000503482"/>
    </source>
</evidence>
<dbReference type="KEGG" id="avp:AVENP_0226"/>
<dbReference type="EMBL" id="CP053840">
    <property type="protein sequence ID" value="QKF65806.1"/>
    <property type="molecule type" value="Genomic_DNA"/>
</dbReference>
<name>A0AAE7B690_9BACT</name>
<organism evidence="2 3">
    <name type="scientific">Arcobacter venerupis</name>
    <dbReference type="NCBI Taxonomy" id="1054033"/>
    <lineage>
        <taxon>Bacteria</taxon>
        <taxon>Pseudomonadati</taxon>
        <taxon>Campylobacterota</taxon>
        <taxon>Epsilonproteobacteria</taxon>
        <taxon>Campylobacterales</taxon>
        <taxon>Arcobacteraceae</taxon>
        <taxon>Arcobacter</taxon>
    </lineage>
</organism>